<protein>
    <submittedName>
        <fullName evidence="2">Uncharacterized protein</fullName>
    </submittedName>
</protein>
<sequence length="168" mass="17983">MPTSLQVYVSLAACSQVADVQQRLGGLQEGLLCSPCQERGLPSAMLNRYVIEISRPRNVQGATCKTRRPETSWAGPAKGCKTPVQVAFHRRDKGTQADCGGLRKTKRKLAKQWSAGWMLGVVDLAGARLAVLALGPLLRLKKQGLLSGINGTMGTSLYPRLPGSKASP</sequence>
<organism evidence="2 3">
    <name type="scientific">Parathielavia appendiculata</name>
    <dbReference type="NCBI Taxonomy" id="2587402"/>
    <lineage>
        <taxon>Eukaryota</taxon>
        <taxon>Fungi</taxon>
        <taxon>Dikarya</taxon>
        <taxon>Ascomycota</taxon>
        <taxon>Pezizomycotina</taxon>
        <taxon>Sordariomycetes</taxon>
        <taxon>Sordariomycetidae</taxon>
        <taxon>Sordariales</taxon>
        <taxon>Chaetomiaceae</taxon>
        <taxon>Parathielavia</taxon>
    </lineage>
</organism>
<dbReference type="AlphaFoldDB" id="A0AAN6U681"/>
<dbReference type="EMBL" id="MU853224">
    <property type="protein sequence ID" value="KAK4127218.1"/>
    <property type="molecule type" value="Genomic_DNA"/>
</dbReference>
<accession>A0AAN6U681</accession>
<reference evidence="2" key="2">
    <citation type="submission" date="2023-05" db="EMBL/GenBank/DDBJ databases">
        <authorList>
            <consortium name="Lawrence Berkeley National Laboratory"/>
            <person name="Steindorff A."/>
            <person name="Hensen N."/>
            <person name="Bonometti L."/>
            <person name="Westerberg I."/>
            <person name="Brannstrom I.O."/>
            <person name="Guillou S."/>
            <person name="Cros-Aarteil S."/>
            <person name="Calhoun S."/>
            <person name="Haridas S."/>
            <person name="Kuo A."/>
            <person name="Mondo S."/>
            <person name="Pangilinan J."/>
            <person name="Riley R."/>
            <person name="Labutti K."/>
            <person name="Andreopoulos B."/>
            <person name="Lipzen A."/>
            <person name="Chen C."/>
            <person name="Yanf M."/>
            <person name="Daum C."/>
            <person name="Ng V."/>
            <person name="Clum A."/>
            <person name="Ohm R."/>
            <person name="Martin F."/>
            <person name="Silar P."/>
            <person name="Natvig D."/>
            <person name="Lalanne C."/>
            <person name="Gautier V."/>
            <person name="Ament-Velasquez S.L."/>
            <person name="Kruys A."/>
            <person name="Hutchinson M.I."/>
            <person name="Powell A.J."/>
            <person name="Barry K."/>
            <person name="Miller A.N."/>
            <person name="Grigoriev I.V."/>
            <person name="Debuchy R."/>
            <person name="Gladieux P."/>
            <person name="Thoren M.H."/>
            <person name="Johannesson H."/>
        </authorList>
    </citation>
    <scope>NUCLEOTIDE SEQUENCE</scope>
    <source>
        <strain evidence="2">CBS 731.68</strain>
    </source>
</reference>
<proteinExistence type="predicted"/>
<evidence type="ECO:0000313" key="3">
    <source>
        <dbReference type="Proteomes" id="UP001302602"/>
    </source>
</evidence>
<keyword evidence="1" id="KW-0472">Membrane</keyword>
<keyword evidence="1" id="KW-1133">Transmembrane helix</keyword>
<dbReference type="GeneID" id="87827797"/>
<evidence type="ECO:0000256" key="1">
    <source>
        <dbReference type="SAM" id="Phobius"/>
    </source>
</evidence>
<dbReference type="RefSeq" id="XP_062650989.1">
    <property type="nucleotide sequence ID" value="XM_062791028.1"/>
</dbReference>
<dbReference type="Proteomes" id="UP001302602">
    <property type="component" value="Unassembled WGS sequence"/>
</dbReference>
<keyword evidence="1" id="KW-0812">Transmembrane</keyword>
<reference evidence="2" key="1">
    <citation type="journal article" date="2023" name="Mol. Phylogenet. Evol.">
        <title>Genome-scale phylogeny and comparative genomics of the fungal order Sordariales.</title>
        <authorList>
            <person name="Hensen N."/>
            <person name="Bonometti L."/>
            <person name="Westerberg I."/>
            <person name="Brannstrom I.O."/>
            <person name="Guillou S."/>
            <person name="Cros-Aarteil S."/>
            <person name="Calhoun S."/>
            <person name="Haridas S."/>
            <person name="Kuo A."/>
            <person name="Mondo S."/>
            <person name="Pangilinan J."/>
            <person name="Riley R."/>
            <person name="LaButti K."/>
            <person name="Andreopoulos B."/>
            <person name="Lipzen A."/>
            <person name="Chen C."/>
            <person name="Yan M."/>
            <person name="Daum C."/>
            <person name="Ng V."/>
            <person name="Clum A."/>
            <person name="Steindorff A."/>
            <person name="Ohm R.A."/>
            <person name="Martin F."/>
            <person name="Silar P."/>
            <person name="Natvig D.O."/>
            <person name="Lalanne C."/>
            <person name="Gautier V."/>
            <person name="Ament-Velasquez S.L."/>
            <person name="Kruys A."/>
            <person name="Hutchinson M.I."/>
            <person name="Powell A.J."/>
            <person name="Barry K."/>
            <person name="Miller A.N."/>
            <person name="Grigoriev I.V."/>
            <person name="Debuchy R."/>
            <person name="Gladieux P."/>
            <person name="Hiltunen Thoren M."/>
            <person name="Johannesson H."/>
        </authorList>
    </citation>
    <scope>NUCLEOTIDE SEQUENCE</scope>
    <source>
        <strain evidence="2">CBS 731.68</strain>
    </source>
</reference>
<gene>
    <name evidence="2" type="ORF">N657DRAFT_631085</name>
</gene>
<name>A0AAN6U681_9PEZI</name>
<feature type="transmembrane region" description="Helical" evidence="1">
    <location>
        <begin position="113"/>
        <end position="138"/>
    </location>
</feature>
<keyword evidence="3" id="KW-1185">Reference proteome</keyword>
<comment type="caution">
    <text evidence="2">The sequence shown here is derived from an EMBL/GenBank/DDBJ whole genome shotgun (WGS) entry which is preliminary data.</text>
</comment>
<evidence type="ECO:0000313" key="2">
    <source>
        <dbReference type="EMBL" id="KAK4127218.1"/>
    </source>
</evidence>